<name>A0AAV7QSU0_PLEWA</name>
<evidence type="ECO:0000256" key="1">
    <source>
        <dbReference type="SAM" id="MobiDB-lite"/>
    </source>
</evidence>
<sequence>MFAAVPRRKVTRGEKWRAGKGRHSGEEFAAGGSRKVGPQLAGTRGNPQRVCQLKGKSGAGGTQRDEPGAAFKMRPDG</sequence>
<dbReference type="AlphaFoldDB" id="A0AAV7QSU0"/>
<gene>
    <name evidence="2" type="ORF">NDU88_009878</name>
</gene>
<feature type="compositionally biased region" description="Basic residues" evidence="1">
    <location>
        <begin position="1"/>
        <end position="10"/>
    </location>
</feature>
<dbReference type="Proteomes" id="UP001066276">
    <property type="component" value="Chromosome 6"/>
</dbReference>
<comment type="caution">
    <text evidence="2">The sequence shown here is derived from an EMBL/GenBank/DDBJ whole genome shotgun (WGS) entry which is preliminary data.</text>
</comment>
<feature type="region of interest" description="Disordered" evidence="1">
    <location>
        <begin position="1"/>
        <end position="77"/>
    </location>
</feature>
<keyword evidence="3" id="KW-1185">Reference proteome</keyword>
<evidence type="ECO:0000313" key="3">
    <source>
        <dbReference type="Proteomes" id="UP001066276"/>
    </source>
</evidence>
<protein>
    <submittedName>
        <fullName evidence="2">Uncharacterized protein</fullName>
    </submittedName>
</protein>
<evidence type="ECO:0000313" key="2">
    <source>
        <dbReference type="EMBL" id="KAJ1143571.1"/>
    </source>
</evidence>
<organism evidence="2 3">
    <name type="scientific">Pleurodeles waltl</name>
    <name type="common">Iberian ribbed newt</name>
    <dbReference type="NCBI Taxonomy" id="8319"/>
    <lineage>
        <taxon>Eukaryota</taxon>
        <taxon>Metazoa</taxon>
        <taxon>Chordata</taxon>
        <taxon>Craniata</taxon>
        <taxon>Vertebrata</taxon>
        <taxon>Euteleostomi</taxon>
        <taxon>Amphibia</taxon>
        <taxon>Batrachia</taxon>
        <taxon>Caudata</taxon>
        <taxon>Salamandroidea</taxon>
        <taxon>Salamandridae</taxon>
        <taxon>Pleurodelinae</taxon>
        <taxon>Pleurodeles</taxon>
    </lineage>
</organism>
<proteinExistence type="predicted"/>
<reference evidence="2" key="1">
    <citation type="journal article" date="2022" name="bioRxiv">
        <title>Sequencing and chromosome-scale assembly of the giantPleurodeles waltlgenome.</title>
        <authorList>
            <person name="Brown T."/>
            <person name="Elewa A."/>
            <person name="Iarovenko S."/>
            <person name="Subramanian E."/>
            <person name="Araus A.J."/>
            <person name="Petzold A."/>
            <person name="Susuki M."/>
            <person name="Suzuki K.-i.T."/>
            <person name="Hayashi T."/>
            <person name="Toyoda A."/>
            <person name="Oliveira C."/>
            <person name="Osipova E."/>
            <person name="Leigh N.D."/>
            <person name="Simon A."/>
            <person name="Yun M.H."/>
        </authorList>
    </citation>
    <scope>NUCLEOTIDE SEQUENCE</scope>
    <source>
        <strain evidence="2">20211129_DDA</strain>
        <tissue evidence="2">Liver</tissue>
    </source>
</reference>
<dbReference type="EMBL" id="JANPWB010000010">
    <property type="protein sequence ID" value="KAJ1143571.1"/>
    <property type="molecule type" value="Genomic_DNA"/>
</dbReference>
<accession>A0AAV7QSU0</accession>
<feature type="compositionally biased region" description="Basic and acidic residues" evidence="1">
    <location>
        <begin position="63"/>
        <end position="77"/>
    </location>
</feature>